<dbReference type="FunFam" id="1.20.1510.10:FF:000001">
    <property type="entry name" value="Ferrous-iron efflux pump FieF"/>
    <property type="match status" value="1"/>
</dbReference>
<dbReference type="Gene3D" id="3.30.70.1350">
    <property type="entry name" value="Cation efflux protein, cytoplasmic domain"/>
    <property type="match status" value="1"/>
</dbReference>
<evidence type="ECO:0000256" key="6">
    <source>
        <dbReference type="ARBA" id="ARBA00022692"/>
    </source>
</evidence>
<comment type="similarity">
    <text evidence="2">Belongs to the cation diffusion facilitator (CDF) transporter (TC 2.A.4) family. FieF subfamily.</text>
</comment>
<dbReference type="PANTHER" id="PTHR43840:SF41">
    <property type="entry name" value="CATION-EFFLUX PUMP FIEF"/>
    <property type="match status" value="1"/>
</dbReference>
<dbReference type="GO" id="GO:0015093">
    <property type="term" value="F:ferrous iron transmembrane transporter activity"/>
    <property type="evidence" value="ECO:0007669"/>
    <property type="project" value="TreeGrafter"/>
</dbReference>
<feature type="transmembrane region" description="Helical" evidence="15">
    <location>
        <begin position="133"/>
        <end position="158"/>
    </location>
</feature>
<proteinExistence type="inferred from homology"/>
<comment type="subcellular location">
    <subcellularLocation>
        <location evidence="1">Cell membrane</location>
        <topology evidence="1">Multi-pass membrane protein</topology>
    </subcellularLocation>
</comment>
<dbReference type="InterPro" id="IPR027469">
    <property type="entry name" value="Cation_efflux_TMD_sf"/>
</dbReference>
<keyword evidence="7" id="KW-0862">Zinc</keyword>
<keyword evidence="8 15" id="KW-1133">Transmembrane helix</keyword>
<evidence type="ECO:0000256" key="3">
    <source>
        <dbReference type="ARBA" id="ARBA00022448"/>
    </source>
</evidence>
<evidence type="ECO:0000256" key="9">
    <source>
        <dbReference type="ARBA" id="ARBA00023136"/>
    </source>
</evidence>
<dbReference type="InterPro" id="IPR027470">
    <property type="entry name" value="Cation_efflux_CTD"/>
</dbReference>
<dbReference type="SUPFAM" id="SSF160240">
    <property type="entry name" value="Cation efflux protein cytoplasmic domain-like"/>
    <property type="match status" value="1"/>
</dbReference>
<comment type="catalytic activity">
    <reaction evidence="12">
        <text>Cd(2+)(in) + H(+)(out) = Cd(2+)(out) + H(+)(in)</text>
        <dbReference type="Rhea" id="RHEA:28739"/>
        <dbReference type="ChEBI" id="CHEBI:15378"/>
        <dbReference type="ChEBI" id="CHEBI:48775"/>
    </reaction>
</comment>
<evidence type="ECO:0000256" key="15">
    <source>
        <dbReference type="SAM" id="Phobius"/>
    </source>
</evidence>
<dbReference type="Gene3D" id="1.20.1510.10">
    <property type="entry name" value="Cation efflux protein transmembrane domain"/>
    <property type="match status" value="1"/>
</dbReference>
<feature type="domain" description="Cation efflux protein transmembrane" evidence="16">
    <location>
        <begin position="34"/>
        <end position="226"/>
    </location>
</feature>
<feature type="transmembrane region" description="Helical" evidence="15">
    <location>
        <begin position="58"/>
        <end position="79"/>
    </location>
</feature>
<feature type="transmembrane region" description="Helical" evidence="15">
    <location>
        <begin position="30"/>
        <end position="52"/>
    </location>
</feature>
<evidence type="ECO:0000256" key="1">
    <source>
        <dbReference type="ARBA" id="ARBA00004651"/>
    </source>
</evidence>
<evidence type="ECO:0000256" key="14">
    <source>
        <dbReference type="ARBA" id="ARBA00072262"/>
    </source>
</evidence>
<keyword evidence="4" id="KW-1003">Cell membrane</keyword>
<keyword evidence="7" id="KW-0406">Ion transport</keyword>
<dbReference type="PANTHER" id="PTHR43840">
    <property type="entry name" value="MITOCHONDRIAL METAL TRANSPORTER 1-RELATED"/>
    <property type="match status" value="1"/>
</dbReference>
<sequence length="312" mass="34583">MLDSRYLNLIHYTKSMNKPQHIDKAHLMRMATYASVVTAITLIIAKLFAWFLSDSVSVLATLVDSSLDVLASILNMIAVHHALQPADREHRFGHGKAESLAGLGQSMFIAGSAGILLLQAINRLFKPEAMEQGLTVSLAVMIFSIVATLALMTFQNYVIRKTDSTAIKADALHYKTDLLVNGGVILALVLSLNGWHLSDPIIAIAIALFILHSAWGIVKESIDLLMDHELPDEEREKISALVLQHPQARGLHDLRTRRSGTTVFVQLHLELDETLTLREAHEIADKLEHQIANLFDDAEVIIHEDPITHLPL</sequence>
<feature type="transmembrane region" description="Helical" evidence="15">
    <location>
        <begin position="201"/>
        <end position="218"/>
    </location>
</feature>
<keyword evidence="3" id="KW-0813">Transport</keyword>
<feature type="domain" description="Cation efflux protein cytoplasmic" evidence="17">
    <location>
        <begin position="230"/>
        <end position="306"/>
    </location>
</feature>
<evidence type="ECO:0000313" key="19">
    <source>
        <dbReference type="Proteomes" id="UP000198924"/>
    </source>
</evidence>
<feature type="transmembrane region" description="Helical" evidence="15">
    <location>
        <begin position="178"/>
        <end position="195"/>
    </location>
</feature>
<dbReference type="EMBL" id="FOSH01000009">
    <property type="protein sequence ID" value="SFK36862.1"/>
    <property type="molecule type" value="Genomic_DNA"/>
</dbReference>
<keyword evidence="19" id="KW-1185">Reference proteome</keyword>
<keyword evidence="7" id="KW-0864">Zinc transport</keyword>
<comment type="catalytic activity">
    <reaction evidence="11">
        <text>Zn(2+)(in) + H(+)(out) = Zn(2+)(out) + H(+)(in)</text>
        <dbReference type="Rhea" id="RHEA:28839"/>
        <dbReference type="ChEBI" id="CHEBI:15378"/>
        <dbReference type="ChEBI" id="CHEBI:29105"/>
    </reaction>
</comment>
<evidence type="ECO:0000259" key="16">
    <source>
        <dbReference type="Pfam" id="PF01545"/>
    </source>
</evidence>
<reference evidence="19" key="1">
    <citation type="submission" date="2016-10" db="EMBL/GenBank/DDBJ databases">
        <authorList>
            <person name="Varghese N."/>
            <person name="Submissions S."/>
        </authorList>
    </citation>
    <scope>NUCLEOTIDE SEQUENCE [LARGE SCALE GENOMIC DNA]</scope>
    <source>
        <strain evidence="19">DSM 11578</strain>
    </source>
</reference>
<comment type="catalytic activity">
    <reaction evidence="10">
        <text>Fe(2+)(in) + H(+)(out) = Fe(2+)(out) + H(+)(in)</text>
        <dbReference type="Rhea" id="RHEA:29439"/>
        <dbReference type="ChEBI" id="CHEBI:15378"/>
        <dbReference type="ChEBI" id="CHEBI:29033"/>
    </reaction>
</comment>
<evidence type="ECO:0000259" key="17">
    <source>
        <dbReference type="Pfam" id="PF16916"/>
    </source>
</evidence>
<keyword evidence="6 15" id="KW-0812">Transmembrane</keyword>
<evidence type="ECO:0000256" key="8">
    <source>
        <dbReference type="ARBA" id="ARBA00022989"/>
    </source>
</evidence>
<dbReference type="NCBIfam" id="TIGR01297">
    <property type="entry name" value="CDF"/>
    <property type="match status" value="1"/>
</dbReference>
<name>A0A1I3YY96_9GAMM</name>
<dbReference type="STRING" id="45496.SAMN04488079_10950"/>
<dbReference type="InterPro" id="IPR058533">
    <property type="entry name" value="Cation_efflux_TM"/>
</dbReference>
<dbReference type="Pfam" id="PF01545">
    <property type="entry name" value="Cation_efflux"/>
    <property type="match status" value="1"/>
</dbReference>
<dbReference type="SUPFAM" id="SSF161111">
    <property type="entry name" value="Cation efflux protein transmembrane domain-like"/>
    <property type="match status" value="1"/>
</dbReference>
<evidence type="ECO:0000256" key="13">
    <source>
        <dbReference type="ARBA" id="ARBA00062926"/>
    </source>
</evidence>
<accession>A0A1I3YY96</accession>
<evidence type="ECO:0000256" key="10">
    <source>
        <dbReference type="ARBA" id="ARBA00035584"/>
    </source>
</evidence>
<evidence type="ECO:0000256" key="4">
    <source>
        <dbReference type="ARBA" id="ARBA00022475"/>
    </source>
</evidence>
<evidence type="ECO:0000256" key="5">
    <source>
        <dbReference type="ARBA" id="ARBA00022496"/>
    </source>
</evidence>
<protein>
    <recommendedName>
        <fullName evidence="14">Cation-efflux pump FieF</fullName>
    </recommendedName>
</protein>
<dbReference type="Pfam" id="PF16916">
    <property type="entry name" value="ZT_dimer"/>
    <property type="match status" value="1"/>
</dbReference>
<evidence type="ECO:0000256" key="11">
    <source>
        <dbReference type="ARBA" id="ARBA00047695"/>
    </source>
</evidence>
<keyword evidence="5" id="KW-0410">Iron transport</keyword>
<evidence type="ECO:0000256" key="12">
    <source>
        <dbReference type="ARBA" id="ARBA00050984"/>
    </source>
</evidence>
<comment type="subunit">
    <text evidence="13">Homodimer. The subunits are held together in a parallel orientation through zinc binding at the interface of the cytoplasmic domains.</text>
</comment>
<dbReference type="FunFam" id="3.30.70.1350:FF:000002">
    <property type="entry name" value="Ferrous-iron efflux pump FieF"/>
    <property type="match status" value="1"/>
</dbReference>
<feature type="transmembrane region" description="Helical" evidence="15">
    <location>
        <begin position="100"/>
        <end position="121"/>
    </location>
</feature>
<dbReference type="GO" id="GO:0006882">
    <property type="term" value="P:intracellular zinc ion homeostasis"/>
    <property type="evidence" value="ECO:0007669"/>
    <property type="project" value="TreeGrafter"/>
</dbReference>
<dbReference type="Proteomes" id="UP000198924">
    <property type="component" value="Unassembled WGS sequence"/>
</dbReference>
<dbReference type="GO" id="GO:0015086">
    <property type="term" value="F:cadmium ion transmembrane transporter activity"/>
    <property type="evidence" value="ECO:0007669"/>
    <property type="project" value="TreeGrafter"/>
</dbReference>
<organism evidence="18 19">
    <name type="scientific">Methylophaga sulfidovorans</name>
    <dbReference type="NCBI Taxonomy" id="45496"/>
    <lineage>
        <taxon>Bacteria</taxon>
        <taxon>Pseudomonadati</taxon>
        <taxon>Pseudomonadota</taxon>
        <taxon>Gammaproteobacteria</taxon>
        <taxon>Thiotrichales</taxon>
        <taxon>Piscirickettsiaceae</taxon>
        <taxon>Methylophaga</taxon>
    </lineage>
</organism>
<dbReference type="InterPro" id="IPR002524">
    <property type="entry name" value="Cation_efflux"/>
</dbReference>
<evidence type="ECO:0000256" key="2">
    <source>
        <dbReference type="ARBA" id="ARBA00010212"/>
    </source>
</evidence>
<dbReference type="InterPro" id="IPR050291">
    <property type="entry name" value="CDF_Transporter"/>
</dbReference>
<dbReference type="GO" id="GO:0015341">
    <property type="term" value="F:zinc efflux antiporter activity"/>
    <property type="evidence" value="ECO:0007669"/>
    <property type="project" value="TreeGrafter"/>
</dbReference>
<dbReference type="GO" id="GO:0005886">
    <property type="term" value="C:plasma membrane"/>
    <property type="evidence" value="ECO:0007669"/>
    <property type="project" value="UniProtKB-SubCell"/>
</dbReference>
<dbReference type="InterPro" id="IPR036837">
    <property type="entry name" value="Cation_efflux_CTD_sf"/>
</dbReference>
<dbReference type="AlphaFoldDB" id="A0A1I3YY96"/>
<evidence type="ECO:0000313" key="18">
    <source>
        <dbReference type="EMBL" id="SFK36862.1"/>
    </source>
</evidence>
<gene>
    <name evidence="18" type="ORF">SAMN04488079_10950</name>
</gene>
<keyword evidence="9 15" id="KW-0472">Membrane</keyword>
<keyword evidence="5" id="KW-0408">Iron</keyword>
<evidence type="ECO:0000256" key="7">
    <source>
        <dbReference type="ARBA" id="ARBA00022906"/>
    </source>
</evidence>